<keyword evidence="3" id="KW-0418">Kinase</keyword>
<accession>A0AAV5AHU0</accession>
<keyword evidence="4" id="KW-0067">ATP-binding</keyword>
<dbReference type="InterPro" id="IPR051681">
    <property type="entry name" value="Ser/Thr_Kinases-Pseudokinases"/>
</dbReference>
<feature type="region of interest" description="Disordered" evidence="5">
    <location>
        <begin position="320"/>
        <end position="410"/>
    </location>
</feature>
<protein>
    <recommendedName>
        <fullName evidence="6">Protein kinase domain-containing protein</fullName>
    </recommendedName>
</protein>
<keyword evidence="8" id="KW-1185">Reference proteome</keyword>
<dbReference type="SUPFAM" id="SSF56112">
    <property type="entry name" value="Protein kinase-like (PK-like)"/>
    <property type="match status" value="1"/>
</dbReference>
<gene>
    <name evidence="7" type="ORF">Clacol_006764</name>
</gene>
<comment type="caution">
    <text evidence="7">The sequence shown here is derived from an EMBL/GenBank/DDBJ whole genome shotgun (WGS) entry which is preliminary data.</text>
</comment>
<dbReference type="PANTHER" id="PTHR44329:SF288">
    <property type="entry name" value="MITOGEN-ACTIVATED PROTEIN KINASE KINASE KINASE 20"/>
    <property type="match status" value="1"/>
</dbReference>
<dbReference type="EMBL" id="BPWL01000007">
    <property type="protein sequence ID" value="GJJ12521.1"/>
    <property type="molecule type" value="Genomic_DNA"/>
</dbReference>
<dbReference type="Gene3D" id="1.10.510.10">
    <property type="entry name" value="Transferase(Phosphotransferase) domain 1"/>
    <property type="match status" value="1"/>
</dbReference>
<evidence type="ECO:0000256" key="2">
    <source>
        <dbReference type="ARBA" id="ARBA00022741"/>
    </source>
</evidence>
<evidence type="ECO:0000313" key="8">
    <source>
        <dbReference type="Proteomes" id="UP001050691"/>
    </source>
</evidence>
<keyword evidence="2" id="KW-0547">Nucleotide-binding</keyword>
<feature type="region of interest" description="Disordered" evidence="5">
    <location>
        <begin position="429"/>
        <end position="510"/>
    </location>
</feature>
<feature type="region of interest" description="Disordered" evidence="5">
    <location>
        <begin position="254"/>
        <end position="297"/>
    </location>
</feature>
<feature type="compositionally biased region" description="Polar residues" evidence="5">
    <location>
        <begin position="625"/>
        <end position="640"/>
    </location>
</feature>
<feature type="compositionally biased region" description="Acidic residues" evidence="5">
    <location>
        <begin position="381"/>
        <end position="405"/>
    </location>
</feature>
<evidence type="ECO:0000259" key="6">
    <source>
        <dbReference type="PROSITE" id="PS50011"/>
    </source>
</evidence>
<feature type="region of interest" description="Disordered" evidence="5">
    <location>
        <begin position="199"/>
        <end position="229"/>
    </location>
</feature>
<evidence type="ECO:0000256" key="4">
    <source>
        <dbReference type="ARBA" id="ARBA00022840"/>
    </source>
</evidence>
<dbReference type="AlphaFoldDB" id="A0AAV5AHU0"/>
<evidence type="ECO:0000256" key="1">
    <source>
        <dbReference type="ARBA" id="ARBA00022679"/>
    </source>
</evidence>
<dbReference type="PROSITE" id="PS50011">
    <property type="entry name" value="PROTEIN_KINASE_DOM"/>
    <property type="match status" value="1"/>
</dbReference>
<feature type="region of interest" description="Disordered" evidence="5">
    <location>
        <begin position="536"/>
        <end position="561"/>
    </location>
</feature>
<reference evidence="7" key="1">
    <citation type="submission" date="2021-10" db="EMBL/GenBank/DDBJ databases">
        <title>De novo Genome Assembly of Clathrus columnatus (Basidiomycota, Fungi) Using Illumina and Nanopore Sequence Data.</title>
        <authorList>
            <person name="Ogiso-Tanaka E."/>
            <person name="Itagaki H."/>
            <person name="Hosoya T."/>
            <person name="Hosaka K."/>
        </authorList>
    </citation>
    <scope>NUCLEOTIDE SEQUENCE</scope>
    <source>
        <strain evidence="7">MO-923</strain>
    </source>
</reference>
<feature type="domain" description="Protein kinase" evidence="6">
    <location>
        <begin position="700"/>
        <end position="961"/>
    </location>
</feature>
<keyword evidence="1" id="KW-0808">Transferase</keyword>
<dbReference type="CDD" id="cd13999">
    <property type="entry name" value="STKc_MAP3K-like"/>
    <property type="match status" value="1"/>
</dbReference>
<feature type="compositionally biased region" description="Low complexity" evidence="5">
    <location>
        <begin position="542"/>
        <end position="555"/>
    </location>
</feature>
<name>A0AAV5AHU0_9AGAM</name>
<feature type="compositionally biased region" description="Basic and acidic residues" evidence="5">
    <location>
        <begin position="320"/>
        <end position="329"/>
    </location>
</feature>
<evidence type="ECO:0000313" key="7">
    <source>
        <dbReference type="EMBL" id="GJJ12521.1"/>
    </source>
</evidence>
<feature type="compositionally biased region" description="Basic and acidic residues" evidence="5">
    <location>
        <begin position="353"/>
        <end position="362"/>
    </location>
</feature>
<evidence type="ECO:0000256" key="3">
    <source>
        <dbReference type="ARBA" id="ARBA00022777"/>
    </source>
</evidence>
<dbReference type="PANTHER" id="PTHR44329">
    <property type="entry name" value="SERINE/THREONINE-PROTEIN KINASE TNNI3K-RELATED"/>
    <property type="match status" value="1"/>
</dbReference>
<evidence type="ECO:0000256" key="5">
    <source>
        <dbReference type="SAM" id="MobiDB-lite"/>
    </source>
</evidence>
<feature type="compositionally biased region" description="Acidic residues" evidence="5">
    <location>
        <begin position="483"/>
        <end position="492"/>
    </location>
</feature>
<dbReference type="GO" id="GO:0005524">
    <property type="term" value="F:ATP binding"/>
    <property type="evidence" value="ECO:0007669"/>
    <property type="project" value="UniProtKB-KW"/>
</dbReference>
<dbReference type="InterPro" id="IPR001245">
    <property type="entry name" value="Ser-Thr/Tyr_kinase_cat_dom"/>
</dbReference>
<dbReference type="InterPro" id="IPR011009">
    <property type="entry name" value="Kinase-like_dom_sf"/>
</dbReference>
<dbReference type="GO" id="GO:0004674">
    <property type="term" value="F:protein serine/threonine kinase activity"/>
    <property type="evidence" value="ECO:0007669"/>
    <property type="project" value="TreeGrafter"/>
</dbReference>
<proteinExistence type="predicted"/>
<dbReference type="Pfam" id="PF07714">
    <property type="entry name" value="PK_Tyr_Ser-Thr"/>
    <property type="match status" value="1"/>
</dbReference>
<feature type="compositionally biased region" description="Low complexity" evidence="5">
    <location>
        <begin position="286"/>
        <end position="297"/>
    </location>
</feature>
<dbReference type="InterPro" id="IPR000719">
    <property type="entry name" value="Prot_kinase_dom"/>
</dbReference>
<sequence length="972" mass="109189">MAFTATTVTTSDPPLLTTRKYRLRSSPLSRLRSKIDIPLSPPSRGILIPLPSNLRRRPSRSTLLDTALMSPSETIRVGTKRKRVTSTNENTLIINRTFRKHKRRRGYREHDSDDSDMEVDQGEEALWMRTEVNEDDGGGDDESFSRDQYYLNIAPVNQLIRLRKEELCRLYNLNNPTSSHDPFTKQDLADAIINFRTNGSLRSSPHAAPPSSPSSMGVGEDESDIEELRPVRRLSNRCLGRSFSLSYLASKKSVRHAQQLQKTPVRRTYKNNGVVSRTHSNSTTQSRRSSPSAVSSPVVLRLRTRTVSFHLTDKDRPAVAKLKDTHATDSDQDDDPIGETIRFSPRRLRSRPSSKDQQETRRVTPMRKAKILNGSLKKTDEEEELQDELDTDDEQMAPEDQDVTLDDLAPSLVPQSYISRRTRSRAVKATRFPYDLRPSRTAPDLATPKRSSPRRRHTKVGISSAASDGDDEETDGEDHGSESEEDVEEELSTGEPIITEPELEPKRLRNGKIIGEDEGINVLSISDGEKDDVASVDLEAPSDNSTTETTSSDLSTEGEEGVEEALTDVRVDDDLQDATAKSLVRRRRDDLVKLCETRGIDVEGTKPQLVEALLQWRDSRPVYGTSPSSGATAHPPSTTRFVKDGETRTPVLMWSKRVEVSDPNTPKPASNQHTHGGDDNVLLDLEGLGLEDSVIPPSKLTKLEKIGSGGFKDVYVGKLGGKKVAVAEFRGQLTEMDIKELKLLARFAHPNVVKFLGVSIPENPKETPMIVSELCSNGDLFDYVRNVPAPSLNKVLNLMLDVARGLKYLHDHKPSVIHRDCKSSNILITSRVTAKIADFGLAKVKQSTRSMVRSLVGTVNWQAPELWHPHPKYNFKVDVFSCAMVFWEILQWNAKEKKYPWEGMNEHAIYDAVGSKQQRPPLTGLAKQWCPEIIKLMEQMWAQDPKSRPDMTHVVQQLEDLKEMYPAQRNKR</sequence>
<feature type="region of interest" description="Disordered" evidence="5">
    <location>
        <begin position="623"/>
        <end position="643"/>
    </location>
</feature>
<dbReference type="Proteomes" id="UP001050691">
    <property type="component" value="Unassembled WGS sequence"/>
</dbReference>
<feature type="compositionally biased region" description="Polar residues" evidence="5">
    <location>
        <begin position="270"/>
        <end position="285"/>
    </location>
</feature>
<organism evidence="7 8">
    <name type="scientific">Clathrus columnatus</name>
    <dbReference type="NCBI Taxonomy" id="1419009"/>
    <lineage>
        <taxon>Eukaryota</taxon>
        <taxon>Fungi</taxon>
        <taxon>Dikarya</taxon>
        <taxon>Basidiomycota</taxon>
        <taxon>Agaricomycotina</taxon>
        <taxon>Agaricomycetes</taxon>
        <taxon>Phallomycetidae</taxon>
        <taxon>Phallales</taxon>
        <taxon>Clathraceae</taxon>
        <taxon>Clathrus</taxon>
    </lineage>
</organism>